<protein>
    <recommendedName>
        <fullName evidence="3">Carboxypeptidase-like regulatory domain-containing protein</fullName>
    </recommendedName>
</protein>
<comment type="caution">
    <text evidence="1">The sequence shown here is derived from an EMBL/GenBank/DDBJ whole genome shotgun (WGS) entry which is preliminary data.</text>
</comment>
<reference evidence="1 2" key="1">
    <citation type="submission" date="2019-07" db="EMBL/GenBank/DDBJ databases">
        <authorList>
            <person name="Huq M.A."/>
        </authorList>
    </citation>
    <scope>NUCLEOTIDE SEQUENCE [LARGE SCALE GENOMIC DNA]</scope>
    <source>
        <strain evidence="1 2">MAH-19</strain>
    </source>
</reference>
<proteinExistence type="predicted"/>
<name>A0A556MHT3_9SPHI</name>
<dbReference type="SUPFAM" id="SSF49464">
    <property type="entry name" value="Carboxypeptidase regulatory domain-like"/>
    <property type="match status" value="1"/>
</dbReference>
<dbReference type="RefSeq" id="WP_144249466.1">
    <property type="nucleotide sequence ID" value="NZ_VLPK01000003.1"/>
</dbReference>
<gene>
    <name evidence="1" type="ORF">FO440_16930</name>
</gene>
<evidence type="ECO:0000313" key="1">
    <source>
        <dbReference type="EMBL" id="TSJ39429.1"/>
    </source>
</evidence>
<dbReference type="OrthoDB" id="714262at2"/>
<dbReference type="EMBL" id="VLPK01000003">
    <property type="protein sequence ID" value="TSJ39429.1"/>
    <property type="molecule type" value="Genomic_DNA"/>
</dbReference>
<accession>A0A556MHT3</accession>
<evidence type="ECO:0000313" key="2">
    <source>
        <dbReference type="Proteomes" id="UP000318733"/>
    </source>
</evidence>
<dbReference type="InterPro" id="IPR008969">
    <property type="entry name" value="CarboxyPept-like_regulatory"/>
</dbReference>
<dbReference type="AlphaFoldDB" id="A0A556MHT3"/>
<evidence type="ECO:0008006" key="3">
    <source>
        <dbReference type="Google" id="ProtNLM"/>
    </source>
</evidence>
<keyword evidence="2" id="KW-1185">Reference proteome</keyword>
<dbReference type="Proteomes" id="UP000318733">
    <property type="component" value="Unassembled WGS sequence"/>
</dbReference>
<sequence>MDLLSFIRNAYVRYFLTALVLLTGHFAYGQNRTGIVIGESKPLNGATIKNINLNMLAISGDEGAFILKLNNGDTVVTSYLGFKTDTLVFYEQSSLLITLKPLTNKIGEVVIKGFKISPLEKLRKNQEDYKQIYRIGDDSHMFNALGGFGFAGFAISIDALYSHFSRAGKNARKLQKTLVRDYYADIVDSRFTKDLVTKYTGYEGQQLDQFMIDNRPTYDFIKYASEYDVIKYIQKMAKENPPAAVTGRIQNNL</sequence>
<organism evidence="1 2">
    <name type="scientific">Mucilaginibacter corticis</name>
    <dbReference type="NCBI Taxonomy" id="2597670"/>
    <lineage>
        <taxon>Bacteria</taxon>
        <taxon>Pseudomonadati</taxon>
        <taxon>Bacteroidota</taxon>
        <taxon>Sphingobacteriia</taxon>
        <taxon>Sphingobacteriales</taxon>
        <taxon>Sphingobacteriaceae</taxon>
        <taxon>Mucilaginibacter</taxon>
    </lineage>
</organism>